<dbReference type="RefSeq" id="WP_188652209.1">
    <property type="nucleotide sequence ID" value="NZ_BMIN01000004.1"/>
</dbReference>
<keyword evidence="2" id="KW-1185">Reference proteome</keyword>
<dbReference type="Proteomes" id="UP000642571">
    <property type="component" value="Unassembled WGS sequence"/>
</dbReference>
<dbReference type="InterPro" id="IPR036388">
    <property type="entry name" value="WH-like_DNA-bd_sf"/>
</dbReference>
<protein>
    <recommendedName>
        <fullName evidence="3">Helix-turn-helix domain-containing protein</fullName>
    </recommendedName>
</protein>
<dbReference type="EMBL" id="BMIN01000004">
    <property type="protein sequence ID" value="GGD07805.1"/>
    <property type="molecule type" value="Genomic_DNA"/>
</dbReference>
<dbReference type="Gene3D" id="1.10.10.10">
    <property type="entry name" value="Winged helix-like DNA-binding domain superfamily/Winged helix DNA-binding domain"/>
    <property type="match status" value="1"/>
</dbReference>
<accession>A0ABQ1PZV8</accession>
<evidence type="ECO:0000313" key="1">
    <source>
        <dbReference type="EMBL" id="GGD07805.1"/>
    </source>
</evidence>
<dbReference type="Pfam" id="PF13730">
    <property type="entry name" value="HTH_36"/>
    <property type="match status" value="1"/>
</dbReference>
<gene>
    <name evidence="1" type="ORF">GCM10011389_14170</name>
</gene>
<sequence length="153" mass="17882">MSGEKLREVFDKRNPRGANDDRHFIALPSDALHYVHHVRMSAEKFFLYQLIIDHYNPKDGYAYPSIERLSVMYSKTPETTSKHLDDLKEVGLIDFPEKGYYVPLVPLDAETFYGEHPDALRNYKDRLKKSEGRRLASAERMQKWRAEQGYSNG</sequence>
<name>A0ABQ1PZV8_9BACI</name>
<reference evidence="2" key="1">
    <citation type="journal article" date="2019" name="Int. J. Syst. Evol. Microbiol.">
        <title>The Global Catalogue of Microorganisms (GCM) 10K type strain sequencing project: providing services to taxonomists for standard genome sequencing and annotation.</title>
        <authorList>
            <consortium name="The Broad Institute Genomics Platform"/>
            <consortium name="The Broad Institute Genome Sequencing Center for Infectious Disease"/>
            <person name="Wu L."/>
            <person name="Ma J."/>
        </authorList>
    </citation>
    <scope>NUCLEOTIDE SEQUENCE [LARGE SCALE GENOMIC DNA]</scope>
    <source>
        <strain evidence="2">CGMCC 1.15353</strain>
    </source>
</reference>
<organism evidence="1 2">
    <name type="scientific">Pontibacillus salipaludis</name>
    <dbReference type="NCBI Taxonomy" id="1697394"/>
    <lineage>
        <taxon>Bacteria</taxon>
        <taxon>Bacillati</taxon>
        <taxon>Bacillota</taxon>
        <taxon>Bacilli</taxon>
        <taxon>Bacillales</taxon>
        <taxon>Bacillaceae</taxon>
        <taxon>Pontibacillus</taxon>
    </lineage>
</organism>
<comment type="caution">
    <text evidence="1">The sequence shown here is derived from an EMBL/GenBank/DDBJ whole genome shotgun (WGS) entry which is preliminary data.</text>
</comment>
<evidence type="ECO:0008006" key="3">
    <source>
        <dbReference type="Google" id="ProtNLM"/>
    </source>
</evidence>
<proteinExistence type="predicted"/>
<evidence type="ECO:0000313" key="2">
    <source>
        <dbReference type="Proteomes" id="UP000642571"/>
    </source>
</evidence>